<feature type="transmembrane region" description="Helical" evidence="11">
    <location>
        <begin position="30"/>
        <end position="51"/>
    </location>
</feature>
<feature type="transmembrane region" description="Helical" evidence="11">
    <location>
        <begin position="165"/>
        <end position="194"/>
    </location>
</feature>
<evidence type="ECO:0000256" key="8">
    <source>
        <dbReference type="ARBA" id="ARBA00023214"/>
    </source>
</evidence>
<dbReference type="PANTHER" id="PTHR43427">
    <property type="entry name" value="CHLORIDE CHANNEL PROTEIN CLC-E"/>
    <property type="match status" value="1"/>
</dbReference>
<comment type="subcellular location">
    <subcellularLocation>
        <location evidence="1">Membrane</location>
        <topology evidence="1">Multi-pass membrane protein</topology>
    </subcellularLocation>
</comment>
<feature type="transmembrane region" description="Helical" evidence="11">
    <location>
        <begin position="347"/>
        <end position="371"/>
    </location>
</feature>
<organism evidence="13 14">
    <name type="scientific">Dinghuibacter silviterrae</name>
    <dbReference type="NCBI Taxonomy" id="1539049"/>
    <lineage>
        <taxon>Bacteria</taxon>
        <taxon>Pseudomonadati</taxon>
        <taxon>Bacteroidota</taxon>
        <taxon>Chitinophagia</taxon>
        <taxon>Chitinophagales</taxon>
        <taxon>Chitinophagaceae</taxon>
        <taxon>Dinghuibacter</taxon>
    </lineage>
</organism>
<dbReference type="PROSITE" id="PS51371">
    <property type="entry name" value="CBS"/>
    <property type="match status" value="2"/>
</dbReference>
<keyword evidence="3 11" id="KW-0812">Transmembrane</keyword>
<dbReference type="Pfam" id="PF00571">
    <property type="entry name" value="CBS"/>
    <property type="match status" value="2"/>
</dbReference>
<evidence type="ECO:0000256" key="7">
    <source>
        <dbReference type="ARBA" id="ARBA00023173"/>
    </source>
</evidence>
<comment type="caution">
    <text evidence="13">The sequence shown here is derived from an EMBL/GenBank/DDBJ whole genome shotgun (WGS) entry which is preliminary data.</text>
</comment>
<evidence type="ECO:0000256" key="1">
    <source>
        <dbReference type="ARBA" id="ARBA00004141"/>
    </source>
</evidence>
<dbReference type="SMART" id="SM00116">
    <property type="entry name" value="CBS"/>
    <property type="match status" value="2"/>
</dbReference>
<evidence type="ECO:0000256" key="10">
    <source>
        <dbReference type="PROSITE-ProRule" id="PRU00703"/>
    </source>
</evidence>
<keyword evidence="9" id="KW-0407">Ion channel</keyword>
<evidence type="ECO:0000313" key="13">
    <source>
        <dbReference type="EMBL" id="TDW97295.1"/>
    </source>
</evidence>
<sequence>MHPWIGTIKKKVVRGYHNGVYFLRTKVTKVQYIILTATLTGLVSGIMAVLLKNSVHQVEKLVQHFSGKEYLFLLCPAAGLLLTTWIIQRFFRGHIDKGIAMVLKAIARKSAFIPSRNNYIHFITSALTVGSGGSAGLESPIVATGSSLGSTMGRLGLLNYSERTLMIGCGAAAGIAAVYDAPIAGVMFAVEVLLAETMVSYFVPLIIAAVVGALCSKVYLGKTELFHFALQQGFNYNNVPFYFLMGVGAGFLSLYYAKAFRGVDGRFHHWKKSPYAKALTGGLMLAMFFLLFAPLYGEGYESVKMLADGTPEHILPTAGWLHFVQQNVLLLIFTGCILLLKPITAAITIGAGGNGGNFAPSVFVGAYWGFFFSRLGNATGWLHLPEGNFTLVGMAGVLAGVMYCPLTAIFLIAEITNGYDLIIPLMIVSTTAYFIAKTFEPYYMETKQLAMSGQIFTHRRERNILSSLSLDALTQRDHTVLHPDDSFLDLVRLIQREDKNIFAVVDKAHRLAGIVELGDIKHMLFQPESYDKTLLKDILKQAPAVLSIDTPMTNVMQQFDETRAAYLPVVDEERRFLGFVSKSRLFEQYRSRVAQQKDIYEED</sequence>
<dbReference type="Gene3D" id="1.10.3080.10">
    <property type="entry name" value="Clc chloride channel"/>
    <property type="match status" value="1"/>
</dbReference>
<dbReference type="InterPro" id="IPR000644">
    <property type="entry name" value="CBS_dom"/>
</dbReference>
<keyword evidence="6 11" id="KW-0472">Membrane</keyword>
<dbReference type="PANTHER" id="PTHR43427:SF6">
    <property type="entry name" value="CHLORIDE CHANNEL PROTEIN CLC-E"/>
    <property type="match status" value="1"/>
</dbReference>
<gene>
    <name evidence="13" type="ORF">EDB95_5142</name>
</gene>
<dbReference type="Gene3D" id="3.90.1280.20">
    <property type="match status" value="1"/>
</dbReference>
<keyword evidence="8" id="KW-0868">Chloride</keyword>
<dbReference type="CDD" id="cd02205">
    <property type="entry name" value="CBS_pair_SF"/>
    <property type="match status" value="1"/>
</dbReference>
<feature type="domain" description="CBS" evidence="12">
    <location>
        <begin position="538"/>
        <end position="599"/>
    </location>
</feature>
<dbReference type="InterPro" id="IPR050368">
    <property type="entry name" value="ClC-type_chloride_channel"/>
</dbReference>
<feature type="transmembrane region" description="Helical" evidence="11">
    <location>
        <begin position="201"/>
        <end position="219"/>
    </location>
</feature>
<evidence type="ECO:0000256" key="6">
    <source>
        <dbReference type="ARBA" id="ARBA00023136"/>
    </source>
</evidence>
<dbReference type="OrthoDB" id="9812438at2"/>
<dbReference type="RefSeq" id="WP_133999280.1">
    <property type="nucleotide sequence ID" value="NZ_SODV01000002.1"/>
</dbReference>
<dbReference type="Proteomes" id="UP000294498">
    <property type="component" value="Unassembled WGS sequence"/>
</dbReference>
<evidence type="ECO:0000259" key="12">
    <source>
        <dbReference type="PROSITE" id="PS51371"/>
    </source>
</evidence>
<dbReference type="CDD" id="cd00400">
    <property type="entry name" value="Voltage_gated_ClC"/>
    <property type="match status" value="1"/>
</dbReference>
<dbReference type="PRINTS" id="PR00762">
    <property type="entry name" value="CLCHANNEL"/>
</dbReference>
<feature type="transmembrane region" description="Helical" evidence="11">
    <location>
        <begin position="419"/>
        <end position="436"/>
    </location>
</feature>
<dbReference type="Pfam" id="PF00654">
    <property type="entry name" value="Voltage_CLC"/>
    <property type="match status" value="1"/>
</dbReference>
<keyword evidence="14" id="KW-1185">Reference proteome</keyword>
<dbReference type="GO" id="GO:0005254">
    <property type="term" value="F:chloride channel activity"/>
    <property type="evidence" value="ECO:0007669"/>
    <property type="project" value="UniProtKB-KW"/>
</dbReference>
<evidence type="ECO:0000313" key="14">
    <source>
        <dbReference type="Proteomes" id="UP000294498"/>
    </source>
</evidence>
<feature type="transmembrane region" description="Helical" evidence="11">
    <location>
        <begin position="239"/>
        <end position="257"/>
    </location>
</feature>
<keyword evidence="4 11" id="KW-1133">Transmembrane helix</keyword>
<dbReference type="SUPFAM" id="SSF54631">
    <property type="entry name" value="CBS-domain pair"/>
    <property type="match status" value="1"/>
</dbReference>
<feature type="transmembrane region" description="Helical" evidence="11">
    <location>
        <begin position="391"/>
        <end position="412"/>
    </location>
</feature>
<feature type="transmembrane region" description="Helical" evidence="11">
    <location>
        <begin position="71"/>
        <end position="91"/>
    </location>
</feature>
<evidence type="ECO:0000256" key="9">
    <source>
        <dbReference type="ARBA" id="ARBA00023303"/>
    </source>
</evidence>
<feature type="domain" description="CBS" evidence="12">
    <location>
        <begin position="473"/>
        <end position="532"/>
    </location>
</feature>
<accession>A0A4R8DIA3</accession>
<evidence type="ECO:0000256" key="4">
    <source>
        <dbReference type="ARBA" id="ARBA00022989"/>
    </source>
</evidence>
<keyword evidence="5" id="KW-0406">Ion transport</keyword>
<dbReference type="Gene3D" id="3.10.580.10">
    <property type="entry name" value="CBS-domain"/>
    <property type="match status" value="1"/>
</dbReference>
<dbReference type="InterPro" id="IPR014743">
    <property type="entry name" value="Cl-channel_core"/>
</dbReference>
<protein>
    <submittedName>
        <fullName evidence="13">CIC family chloride channel protein</fullName>
    </submittedName>
</protein>
<evidence type="ECO:0000256" key="3">
    <source>
        <dbReference type="ARBA" id="ARBA00022692"/>
    </source>
</evidence>
<keyword evidence="7" id="KW-0869">Chloride channel</keyword>
<dbReference type="GO" id="GO:0034707">
    <property type="term" value="C:chloride channel complex"/>
    <property type="evidence" value="ECO:0007669"/>
    <property type="project" value="UniProtKB-KW"/>
</dbReference>
<dbReference type="SUPFAM" id="SSF81340">
    <property type="entry name" value="Clc chloride channel"/>
    <property type="match status" value="1"/>
</dbReference>
<keyword evidence="10" id="KW-0129">CBS domain</keyword>
<dbReference type="AlphaFoldDB" id="A0A4R8DIA3"/>
<evidence type="ECO:0000256" key="11">
    <source>
        <dbReference type="SAM" id="Phobius"/>
    </source>
</evidence>
<name>A0A4R8DIA3_9BACT</name>
<feature type="transmembrane region" description="Helical" evidence="11">
    <location>
        <begin position="278"/>
        <end position="297"/>
    </location>
</feature>
<dbReference type="InterPro" id="IPR001807">
    <property type="entry name" value="ClC"/>
</dbReference>
<evidence type="ECO:0000256" key="5">
    <source>
        <dbReference type="ARBA" id="ARBA00023065"/>
    </source>
</evidence>
<keyword evidence="2" id="KW-0813">Transport</keyword>
<reference evidence="13 14" key="1">
    <citation type="submission" date="2019-03" db="EMBL/GenBank/DDBJ databases">
        <title>Genomic Encyclopedia of Type Strains, Phase IV (KMG-IV): sequencing the most valuable type-strain genomes for metagenomic binning, comparative biology and taxonomic classification.</title>
        <authorList>
            <person name="Goeker M."/>
        </authorList>
    </citation>
    <scope>NUCLEOTIDE SEQUENCE [LARGE SCALE GENOMIC DNA]</scope>
    <source>
        <strain evidence="13 14">DSM 100059</strain>
    </source>
</reference>
<evidence type="ECO:0000256" key="2">
    <source>
        <dbReference type="ARBA" id="ARBA00022448"/>
    </source>
</evidence>
<dbReference type="InterPro" id="IPR046342">
    <property type="entry name" value="CBS_dom_sf"/>
</dbReference>
<feature type="transmembrane region" description="Helical" evidence="11">
    <location>
        <begin position="317"/>
        <end position="340"/>
    </location>
</feature>
<dbReference type="EMBL" id="SODV01000002">
    <property type="protein sequence ID" value="TDW97295.1"/>
    <property type="molecule type" value="Genomic_DNA"/>
</dbReference>
<proteinExistence type="predicted"/>